<keyword evidence="5" id="KW-0804">Transcription</keyword>
<sequence>MSETASVEWFAEKLSDRTMRGIAIETSALIRAGAIPVGTKLPAIRDLAFTLGISPATVSEAWSELRRQKIITGRGRNGTWVSGDRIAPRPARLASAGDYGDEVLDLSMAVPDVELLPPLGDALRHGASAENLNSYRRVRILPDLQAAVEQRWPYRPEAFLATNGGYNAVYALLHALVMPGSFIAIEDPTAMRLLDILEDLGAHILPVQCDADGPLPDSLAAALQKKPAAFLFQPRTHCVTGCGVSVSRFAELAAVLKDSDALIIEDDGVGDVSALPPATLGNYFPDRVIHIVSYSKSLGPDLRLAVLSSSTRIVEQIQSYRSFSAGWTSRALQSAVAWLLHDEATGKSMLRARTIYKQRRDGLMRALAERNVHLSGGDGLVLWIPVESEQFALVTLAARGIAVLAGEKCSVRPINYIRVATSILRDREEDVADAIALAVRNPDHRFSS</sequence>
<keyword evidence="3" id="KW-0805">Transcription regulation</keyword>
<dbReference type="InterPro" id="IPR036390">
    <property type="entry name" value="WH_DNA-bd_sf"/>
</dbReference>
<feature type="domain" description="HTH gntR-type" evidence="6">
    <location>
        <begin position="16"/>
        <end position="84"/>
    </location>
</feature>
<dbReference type="Gene3D" id="3.40.640.10">
    <property type="entry name" value="Type I PLP-dependent aspartate aminotransferase-like (Major domain)"/>
    <property type="match status" value="1"/>
</dbReference>
<evidence type="ECO:0000256" key="2">
    <source>
        <dbReference type="ARBA" id="ARBA00022898"/>
    </source>
</evidence>
<accession>A0A2N9VSZ4</accession>
<dbReference type="Gene3D" id="1.10.10.10">
    <property type="entry name" value="Winged helix-like DNA-binding domain superfamily/Winged helix DNA-binding domain"/>
    <property type="match status" value="1"/>
</dbReference>
<dbReference type="InterPro" id="IPR000524">
    <property type="entry name" value="Tscrpt_reg_HTH_GntR"/>
</dbReference>
<evidence type="ECO:0000313" key="8">
    <source>
        <dbReference type="Proteomes" id="UP000232163"/>
    </source>
</evidence>
<dbReference type="InterPro" id="IPR015424">
    <property type="entry name" value="PyrdxlP-dep_Trfase"/>
</dbReference>
<dbReference type="SUPFAM" id="SSF53383">
    <property type="entry name" value="PLP-dependent transferases"/>
    <property type="match status" value="1"/>
</dbReference>
<evidence type="ECO:0000256" key="3">
    <source>
        <dbReference type="ARBA" id="ARBA00023015"/>
    </source>
</evidence>
<dbReference type="PANTHER" id="PTHR46577:SF1">
    <property type="entry name" value="HTH-TYPE TRANSCRIPTIONAL REGULATORY PROTEIN GABR"/>
    <property type="match status" value="1"/>
</dbReference>
<evidence type="ECO:0000256" key="4">
    <source>
        <dbReference type="ARBA" id="ARBA00023125"/>
    </source>
</evidence>
<name>A0A2N9VSZ4_9HYPH</name>
<dbReference type="GO" id="GO:0003700">
    <property type="term" value="F:DNA-binding transcription factor activity"/>
    <property type="evidence" value="ECO:0007669"/>
    <property type="project" value="InterPro"/>
</dbReference>
<keyword evidence="2" id="KW-0663">Pyridoxal phosphate</keyword>
<dbReference type="OrthoDB" id="9804020at2"/>
<dbReference type="SMART" id="SM00345">
    <property type="entry name" value="HTH_GNTR"/>
    <property type="match status" value="1"/>
</dbReference>
<reference evidence="8" key="1">
    <citation type="journal article" date="2017" name="Int J Environ Stud">
        <title>Does the Miocene-Pliocene relict legume Oxytropis triphylla form nitrogen-fixing nodules with a combination of bacterial strains?</title>
        <authorList>
            <person name="Safronova V."/>
            <person name="Belimov A."/>
            <person name="Sazanova A."/>
            <person name="Kuznetsova I."/>
            <person name="Popova J."/>
            <person name="Andronov E."/>
            <person name="Verkhozina A."/>
            <person name="Tikhonovich I."/>
        </authorList>
    </citation>
    <scope>NUCLEOTIDE SEQUENCE [LARGE SCALE GENOMIC DNA]</scope>
    <source>
        <strain evidence="8">Tri-38</strain>
    </source>
</reference>
<keyword evidence="8" id="KW-1185">Reference proteome</keyword>
<dbReference type="Proteomes" id="UP000232163">
    <property type="component" value="Unassembled WGS sequence"/>
</dbReference>
<organism evidence="7 8">
    <name type="scientific">Phyllobacterium zundukense</name>
    <dbReference type="NCBI Taxonomy" id="1867719"/>
    <lineage>
        <taxon>Bacteria</taxon>
        <taxon>Pseudomonadati</taxon>
        <taxon>Pseudomonadota</taxon>
        <taxon>Alphaproteobacteria</taxon>
        <taxon>Hyphomicrobiales</taxon>
        <taxon>Phyllobacteriaceae</taxon>
        <taxon>Phyllobacterium</taxon>
    </lineage>
</organism>
<comment type="caution">
    <text evidence="7">The sequence shown here is derived from an EMBL/GenBank/DDBJ whole genome shotgun (WGS) entry which is preliminary data.</text>
</comment>
<dbReference type="SUPFAM" id="SSF46785">
    <property type="entry name" value="Winged helix' DNA-binding domain"/>
    <property type="match status" value="1"/>
</dbReference>
<dbReference type="PANTHER" id="PTHR46577">
    <property type="entry name" value="HTH-TYPE TRANSCRIPTIONAL REGULATORY PROTEIN GABR"/>
    <property type="match status" value="1"/>
</dbReference>
<dbReference type="GO" id="GO:0030170">
    <property type="term" value="F:pyridoxal phosphate binding"/>
    <property type="evidence" value="ECO:0007669"/>
    <property type="project" value="InterPro"/>
</dbReference>
<dbReference type="Pfam" id="PF00155">
    <property type="entry name" value="Aminotran_1_2"/>
    <property type="match status" value="1"/>
</dbReference>
<dbReference type="PROSITE" id="PS50949">
    <property type="entry name" value="HTH_GNTR"/>
    <property type="match status" value="1"/>
</dbReference>
<protein>
    <submittedName>
        <fullName evidence="7">GntR family transcriptional regulator</fullName>
    </submittedName>
</protein>
<dbReference type="InterPro" id="IPR015421">
    <property type="entry name" value="PyrdxlP-dep_Trfase_major"/>
</dbReference>
<dbReference type="InterPro" id="IPR036388">
    <property type="entry name" value="WH-like_DNA-bd_sf"/>
</dbReference>
<dbReference type="KEGG" id="pht:BLM14_15140"/>
<dbReference type="RefSeq" id="WP_100001359.1">
    <property type="nucleotide sequence ID" value="NZ_CP017940.1"/>
</dbReference>
<evidence type="ECO:0000259" key="6">
    <source>
        <dbReference type="PROSITE" id="PS50949"/>
    </source>
</evidence>
<evidence type="ECO:0000313" key="7">
    <source>
        <dbReference type="EMBL" id="PIO42612.1"/>
    </source>
</evidence>
<dbReference type="AlphaFoldDB" id="A0A2N9VSZ4"/>
<gene>
    <name evidence="7" type="ORF">B5P45_25595</name>
</gene>
<dbReference type="InterPro" id="IPR051446">
    <property type="entry name" value="HTH_trans_reg/aminotransferase"/>
</dbReference>
<comment type="similarity">
    <text evidence="1">In the C-terminal section; belongs to the class-I pyridoxal-phosphate-dependent aminotransferase family.</text>
</comment>
<dbReference type="EMBL" id="MZMT01000053">
    <property type="protein sequence ID" value="PIO42612.1"/>
    <property type="molecule type" value="Genomic_DNA"/>
</dbReference>
<proteinExistence type="inferred from homology"/>
<dbReference type="GO" id="GO:0003677">
    <property type="term" value="F:DNA binding"/>
    <property type="evidence" value="ECO:0007669"/>
    <property type="project" value="UniProtKB-KW"/>
</dbReference>
<evidence type="ECO:0000256" key="1">
    <source>
        <dbReference type="ARBA" id="ARBA00005384"/>
    </source>
</evidence>
<dbReference type="InterPro" id="IPR004839">
    <property type="entry name" value="Aminotransferase_I/II_large"/>
</dbReference>
<keyword evidence="4" id="KW-0238">DNA-binding</keyword>
<dbReference type="Pfam" id="PF00392">
    <property type="entry name" value="GntR"/>
    <property type="match status" value="1"/>
</dbReference>
<dbReference type="CDD" id="cd00609">
    <property type="entry name" value="AAT_like"/>
    <property type="match status" value="1"/>
</dbReference>
<evidence type="ECO:0000256" key="5">
    <source>
        <dbReference type="ARBA" id="ARBA00023163"/>
    </source>
</evidence>